<organism evidence="1">
    <name type="scientific">marine sediment metagenome</name>
    <dbReference type="NCBI Taxonomy" id="412755"/>
    <lineage>
        <taxon>unclassified sequences</taxon>
        <taxon>metagenomes</taxon>
        <taxon>ecological metagenomes</taxon>
    </lineage>
</organism>
<dbReference type="AlphaFoldDB" id="X0VTQ2"/>
<reference evidence="1" key="1">
    <citation type="journal article" date="2014" name="Front. Microbiol.">
        <title>High frequency of phylogenetically diverse reductive dehalogenase-homologous genes in deep subseafloor sedimentary metagenomes.</title>
        <authorList>
            <person name="Kawai M."/>
            <person name="Futagami T."/>
            <person name="Toyoda A."/>
            <person name="Takaki Y."/>
            <person name="Nishi S."/>
            <person name="Hori S."/>
            <person name="Arai W."/>
            <person name="Tsubouchi T."/>
            <person name="Morono Y."/>
            <person name="Uchiyama I."/>
            <person name="Ito T."/>
            <person name="Fujiyama A."/>
            <person name="Inagaki F."/>
            <person name="Takami H."/>
        </authorList>
    </citation>
    <scope>NUCLEOTIDE SEQUENCE</scope>
    <source>
        <strain evidence="1">Expedition CK06-06</strain>
    </source>
</reference>
<dbReference type="EMBL" id="BARS01037606">
    <property type="protein sequence ID" value="GAG14487.1"/>
    <property type="molecule type" value="Genomic_DNA"/>
</dbReference>
<accession>X0VTQ2</accession>
<feature type="non-terminal residue" evidence="1">
    <location>
        <position position="1"/>
    </location>
</feature>
<evidence type="ECO:0000313" key="1">
    <source>
        <dbReference type="EMBL" id="GAG14487.1"/>
    </source>
</evidence>
<comment type="caution">
    <text evidence="1">The sequence shown here is derived from an EMBL/GenBank/DDBJ whole genome shotgun (WGS) entry which is preliminary data.</text>
</comment>
<protein>
    <submittedName>
        <fullName evidence="1">Uncharacterized protein</fullName>
    </submittedName>
</protein>
<proteinExistence type="predicted"/>
<gene>
    <name evidence="1" type="ORF">S01H1_57648</name>
</gene>
<name>X0VTQ2_9ZZZZ</name>
<sequence>PVCLPRLRGEKRGEILLFDPYSDRYSFASPLYRAYGLLRFRDDLRVREFNKLLAESDRFASTALKLLQSMKGVMGEGD</sequence>